<dbReference type="UniPathway" id="UPA00219"/>
<dbReference type="Gene3D" id="3.30.1390.30">
    <property type="entry name" value="Penicillin-binding protein 2a, domain 3"/>
    <property type="match status" value="1"/>
</dbReference>
<keyword evidence="13 14" id="KW-0961">Cell wall biogenesis/degradation</keyword>
<dbReference type="GO" id="GO:0008360">
    <property type="term" value="P:regulation of cell shape"/>
    <property type="evidence" value="ECO:0007669"/>
    <property type="project" value="UniProtKB-KW"/>
</dbReference>
<evidence type="ECO:0000259" key="16">
    <source>
        <dbReference type="Pfam" id="PF03717"/>
    </source>
</evidence>
<dbReference type="GO" id="GO:0009252">
    <property type="term" value="P:peptidoglycan biosynthetic process"/>
    <property type="evidence" value="ECO:0007669"/>
    <property type="project" value="UniProtKB-UniRule"/>
</dbReference>
<protein>
    <recommendedName>
        <fullName evidence="14">Peptidoglycan D,D-transpeptidase MrdA</fullName>
        <ecNumber evidence="14">3.4.16.4</ecNumber>
    </recommendedName>
    <alternativeName>
        <fullName evidence="14">Penicillin-binding protein 2</fullName>
        <shortName evidence="14">PBP-2</shortName>
    </alternativeName>
</protein>
<dbReference type="PANTHER" id="PTHR30627:SF2">
    <property type="entry name" value="PEPTIDOGLYCAN D,D-TRANSPEPTIDASE MRDA"/>
    <property type="match status" value="1"/>
</dbReference>
<dbReference type="GO" id="GO:0009002">
    <property type="term" value="F:serine-type D-Ala-D-Ala carboxypeptidase activity"/>
    <property type="evidence" value="ECO:0007669"/>
    <property type="project" value="UniProtKB-UniRule"/>
</dbReference>
<keyword evidence="5 14" id="KW-0121">Carboxypeptidase</keyword>
<evidence type="ECO:0000256" key="9">
    <source>
        <dbReference type="ARBA" id="ARBA00022960"/>
    </source>
</evidence>
<keyword evidence="9 14" id="KW-0133">Cell shape</keyword>
<dbReference type="InterPro" id="IPR036138">
    <property type="entry name" value="PBP_dimer_sf"/>
</dbReference>
<evidence type="ECO:0000256" key="13">
    <source>
        <dbReference type="ARBA" id="ARBA00023316"/>
    </source>
</evidence>
<evidence type="ECO:0000256" key="2">
    <source>
        <dbReference type="ARBA" id="ARBA00004236"/>
    </source>
</evidence>
<keyword evidence="12 14" id="KW-0472">Membrane</keyword>
<dbReference type="SUPFAM" id="SSF56519">
    <property type="entry name" value="Penicillin binding protein dimerisation domain"/>
    <property type="match status" value="1"/>
</dbReference>
<evidence type="ECO:0000313" key="17">
    <source>
        <dbReference type="EMBL" id="MBC8518868.1"/>
    </source>
</evidence>
<dbReference type="Proteomes" id="UP000654401">
    <property type="component" value="Unassembled WGS sequence"/>
</dbReference>
<dbReference type="InterPro" id="IPR017790">
    <property type="entry name" value="Penicillin-binding_protein_2"/>
</dbReference>
<dbReference type="InterPro" id="IPR050515">
    <property type="entry name" value="Beta-lactam/transpept"/>
</dbReference>
<evidence type="ECO:0000256" key="4">
    <source>
        <dbReference type="ARBA" id="ARBA00022519"/>
    </source>
</evidence>
<dbReference type="PANTHER" id="PTHR30627">
    <property type="entry name" value="PEPTIDOGLYCAN D,D-TRANSPEPTIDASE"/>
    <property type="match status" value="1"/>
</dbReference>
<evidence type="ECO:0000256" key="12">
    <source>
        <dbReference type="ARBA" id="ARBA00023136"/>
    </source>
</evidence>
<dbReference type="AlphaFoldDB" id="A0A8J6TRY1"/>
<dbReference type="NCBIfam" id="TIGR03423">
    <property type="entry name" value="pbp2_mrdA"/>
    <property type="match status" value="1"/>
</dbReference>
<evidence type="ECO:0000256" key="8">
    <source>
        <dbReference type="ARBA" id="ARBA00022801"/>
    </source>
</evidence>
<dbReference type="InterPro" id="IPR001460">
    <property type="entry name" value="PCN-bd_Tpept"/>
</dbReference>
<keyword evidence="8 14" id="KW-0378">Hydrolase</keyword>
<comment type="function">
    <text evidence="14">Catalyzes cross-linking of the peptidoglycan cell wall.</text>
</comment>
<feature type="domain" description="Penicillin-binding protein transpeptidase" evidence="15">
    <location>
        <begin position="265"/>
        <end position="606"/>
    </location>
</feature>
<keyword evidence="7 14" id="KW-0812">Transmembrane</keyword>
<proteinExistence type="inferred from homology"/>
<sequence length="614" mass="69608">MIPTLKDHHFEARMFRTRVIVSIGFVIFMVLVLIFRVFNLQIIQHDHFTTLSDDNRVHTQPISPPRGNIYDRNGVLLASNRTTFRLEITPGKVTNMADTLKRISPLISYNEEDLERFHRERRRAHKSDSVPLRFSLNEDEVARFEVNRHKFPGVAIRDHQTRHYPLHNLTAHLIGYIGRINEAELQQIDPRQYRGTEYIGKTGIEHYYEDILRGTPGMRQVESNVLGRSLRILEETNPTPGDNLFLTIDSKLQSIADEAMGEYRGAVVAIHPKTGEVLAMLSKPSFNANLFVNGISRNAYQELRDSKDRPLFNRFLRGQYPPGSTVKPLMALAGLETKQIHADESTFCRGWYQIKGYRHKYRDWKKRGHGDTDLDKAIVESCDVYFYNLAYRMGIDAINQYVGQFGFGKRTGVDITGEQPGVLPSRQWKEVNLEQPWYPGETLSVGIGQGFFTATPLQLSSATATLANQGQRMQPRLLYAIQGAGAKTPQLQPYQSLNQIPIKRQANWDQIHESMRRVVHSRRGTAKKVGRKSKYTIAGKTGTAQVYTIKQGDTYDEASLPEHLRDHALFVAFAPQEDPEIAIAVIIENGGHGGSVAAPIAKQVMDQYLLESAG</sequence>
<feature type="domain" description="Penicillin-binding protein dimerisation" evidence="16">
    <location>
        <begin position="62"/>
        <end position="231"/>
    </location>
</feature>
<comment type="pathway">
    <text evidence="14">Cell wall biogenesis; peptidoglycan biosynthesis.</text>
</comment>
<comment type="caution">
    <text evidence="14">Lacks conserved residue(s) required for the propagation of feature annotation.</text>
</comment>
<comment type="subcellular location">
    <subcellularLocation>
        <location evidence="14">Cell inner membrane</location>
        <topology evidence="14">Single-pass membrane protein</topology>
    </subcellularLocation>
    <subcellularLocation>
        <location evidence="2">Cell membrane</location>
    </subcellularLocation>
    <subcellularLocation>
        <location evidence="1">Membrane</location>
        <topology evidence="1">Single-pass membrane protein</topology>
    </subcellularLocation>
</comment>
<keyword evidence="6 14" id="KW-0645">Protease</keyword>
<dbReference type="FunFam" id="3.40.710.10:FF:000024">
    <property type="entry name" value="Penicillin-binding protein 2"/>
    <property type="match status" value="1"/>
</dbReference>
<organism evidence="17 18">
    <name type="scientific">Candidatus Thiopontia autotrophica</name>
    <dbReference type="NCBI Taxonomy" id="2841688"/>
    <lineage>
        <taxon>Bacteria</taxon>
        <taxon>Pseudomonadati</taxon>
        <taxon>Pseudomonadota</taxon>
        <taxon>Gammaproteobacteria</taxon>
        <taxon>Candidatus Thiopontia</taxon>
    </lineage>
</organism>
<evidence type="ECO:0000256" key="6">
    <source>
        <dbReference type="ARBA" id="ARBA00022670"/>
    </source>
</evidence>
<dbReference type="EMBL" id="JACNFK010000009">
    <property type="protein sequence ID" value="MBC8518868.1"/>
    <property type="molecule type" value="Genomic_DNA"/>
</dbReference>
<evidence type="ECO:0000313" key="18">
    <source>
        <dbReference type="Proteomes" id="UP000654401"/>
    </source>
</evidence>
<dbReference type="SUPFAM" id="SSF56601">
    <property type="entry name" value="beta-lactamase/transpeptidase-like"/>
    <property type="match status" value="1"/>
</dbReference>
<feature type="active site" description="Acyl-ester intermediate" evidence="14">
    <location>
        <position position="324"/>
    </location>
</feature>
<dbReference type="Gene3D" id="3.40.710.10">
    <property type="entry name" value="DD-peptidase/beta-lactamase superfamily"/>
    <property type="match status" value="1"/>
</dbReference>
<evidence type="ECO:0000256" key="1">
    <source>
        <dbReference type="ARBA" id="ARBA00004167"/>
    </source>
</evidence>
<comment type="catalytic activity">
    <reaction evidence="14">
        <text>Preferential cleavage: (Ac)2-L-Lys-D-Ala-|-D-Ala. Also transpeptidation of peptidyl-alanyl moieties that are N-acyl substituents of D-alanine.</text>
        <dbReference type="EC" id="3.4.16.4"/>
    </reaction>
</comment>
<reference evidence="17 18" key="1">
    <citation type="submission" date="2020-08" db="EMBL/GenBank/DDBJ databases">
        <title>Bridging the membrane lipid divide: bacteria of the FCB group superphylum have the potential to synthesize archaeal ether lipids.</title>
        <authorList>
            <person name="Villanueva L."/>
            <person name="Von Meijenfeldt F.A.B."/>
            <person name="Westbye A.B."/>
            <person name="Yadav S."/>
            <person name="Hopmans E.C."/>
            <person name="Dutilh B.E."/>
            <person name="Sinninghe Damste J.S."/>
        </authorList>
    </citation>
    <scope>NUCLEOTIDE SEQUENCE [LARGE SCALE GENOMIC DNA]</scope>
    <source>
        <strain evidence="17">NIOZ-UU100</strain>
    </source>
</reference>
<evidence type="ECO:0000256" key="14">
    <source>
        <dbReference type="HAMAP-Rule" id="MF_02081"/>
    </source>
</evidence>
<dbReference type="HAMAP" id="MF_02081">
    <property type="entry name" value="MrdA_transpept"/>
    <property type="match status" value="1"/>
</dbReference>
<dbReference type="GO" id="GO:0071972">
    <property type="term" value="F:peptidoglycan L,D-transpeptidase activity"/>
    <property type="evidence" value="ECO:0007669"/>
    <property type="project" value="TreeGrafter"/>
</dbReference>
<gene>
    <name evidence="14 17" type="primary">mrdA</name>
    <name evidence="17" type="ORF">H8D24_00480</name>
</gene>
<feature type="transmembrane region" description="Helical" evidence="14">
    <location>
        <begin position="20"/>
        <end position="38"/>
    </location>
</feature>
<dbReference type="InterPro" id="IPR012338">
    <property type="entry name" value="Beta-lactam/transpept-like"/>
</dbReference>
<comment type="caution">
    <text evidence="17">The sequence shown here is derived from an EMBL/GenBank/DDBJ whole genome shotgun (WGS) entry which is preliminary data.</text>
</comment>
<comment type="similarity">
    <text evidence="14">Belongs to the transpeptidase family. MrdA subfamily.</text>
</comment>
<dbReference type="GO" id="GO:0006508">
    <property type="term" value="P:proteolysis"/>
    <property type="evidence" value="ECO:0007669"/>
    <property type="project" value="UniProtKB-KW"/>
</dbReference>
<keyword evidence="10 14" id="KW-0573">Peptidoglycan synthesis</keyword>
<dbReference type="GO" id="GO:0071555">
    <property type="term" value="P:cell wall organization"/>
    <property type="evidence" value="ECO:0007669"/>
    <property type="project" value="UniProtKB-KW"/>
</dbReference>
<evidence type="ECO:0000256" key="5">
    <source>
        <dbReference type="ARBA" id="ARBA00022645"/>
    </source>
</evidence>
<dbReference type="GO" id="GO:0005886">
    <property type="term" value="C:plasma membrane"/>
    <property type="evidence" value="ECO:0007669"/>
    <property type="project" value="UniProtKB-SubCell"/>
</dbReference>
<dbReference type="Pfam" id="PF00905">
    <property type="entry name" value="Transpeptidase"/>
    <property type="match status" value="1"/>
</dbReference>
<keyword evidence="3 14" id="KW-1003">Cell membrane</keyword>
<keyword evidence="4 14" id="KW-0997">Cell inner membrane</keyword>
<evidence type="ECO:0000256" key="7">
    <source>
        <dbReference type="ARBA" id="ARBA00022692"/>
    </source>
</evidence>
<dbReference type="Gene3D" id="3.90.1310.10">
    <property type="entry name" value="Penicillin-binding protein 2a (Domain 2)"/>
    <property type="match status" value="1"/>
</dbReference>
<name>A0A8J6TRY1_9GAMM</name>
<evidence type="ECO:0000256" key="10">
    <source>
        <dbReference type="ARBA" id="ARBA00022984"/>
    </source>
</evidence>
<keyword evidence="11 14" id="KW-1133">Transmembrane helix</keyword>
<accession>A0A8J6TRY1</accession>
<dbReference type="Pfam" id="PF03717">
    <property type="entry name" value="PBP_dimer"/>
    <property type="match status" value="1"/>
</dbReference>
<evidence type="ECO:0000256" key="11">
    <source>
        <dbReference type="ARBA" id="ARBA00022989"/>
    </source>
</evidence>
<dbReference type="GO" id="GO:0008658">
    <property type="term" value="F:penicillin binding"/>
    <property type="evidence" value="ECO:0007669"/>
    <property type="project" value="UniProtKB-UniRule"/>
</dbReference>
<evidence type="ECO:0000256" key="3">
    <source>
        <dbReference type="ARBA" id="ARBA00022475"/>
    </source>
</evidence>
<dbReference type="InterPro" id="IPR005311">
    <property type="entry name" value="PBP_dimer"/>
</dbReference>
<evidence type="ECO:0000259" key="15">
    <source>
        <dbReference type="Pfam" id="PF00905"/>
    </source>
</evidence>
<dbReference type="EC" id="3.4.16.4" evidence="14"/>